<name>A0AAV7JQA6_9METZ</name>
<dbReference type="InterPro" id="IPR008906">
    <property type="entry name" value="HATC_C_dom"/>
</dbReference>
<accession>A0AAV7JQA6</accession>
<dbReference type="Pfam" id="PF14291">
    <property type="entry name" value="DUF4371"/>
    <property type="match status" value="1"/>
</dbReference>
<dbReference type="Pfam" id="PF05699">
    <property type="entry name" value="Dimer_Tnp_hAT"/>
    <property type="match status" value="1"/>
</dbReference>
<dbReference type="EMBL" id="JAKMXF010000308">
    <property type="protein sequence ID" value="KAI6651029.1"/>
    <property type="molecule type" value="Genomic_DNA"/>
</dbReference>
<sequence>MSRNDAISKRAKLTGIKRFFKDIPQDEQTNVSDEHNRQPSSISSLSLIPEQPVVYLTLESSTTEIAGSSQSCVPCAVILSLAENDEQDLQLNFNSNDSCCQQSISGSRNSSIAVCVDDTPQHLDSDDPDPLDLPTPGSCYLHGSSSSISVSSMSIANNITSLGKPNQPDISVIPVQLLPSRSLHFQKNWYQEYQWLHYSSGLKKVLCFYCSKASALGLIDLARCKDPAFILNGFDNWKKAHEKFRSHQMSRTHQLAINQISAIKRPVVNVQMNTLKLKEQEISRNSLLKLFTTIRYLLRQGSAIRGHDETSGNYFQLLKLRSEDDPDLGMYLKRTTNFISPRGQEEMMEMFSHCIVREVVSDIQKHGCFAIIVDGTQDVSGREQESICLRHVNSDLHVREDFVGIYEIPTTTSESIAGMVFDVLTRFALPLSNLRAQTYDGAANMSGHYTGCQARVRQCQPLALYFHCAPHISNLVMQNAVISSQLVRNALQWTNELGVLMNRSGKYRAMFRAICVSNESESLHPSAIKPLCPTRWLCRLPAIQSALDNYSTILLSLKEMADVGVTESATKANGLLDRFQKGETLLGLMIAARPVALLEQLNSVLQAKSATVSGMLETVKISTESIRAWYSDEVFHEIFIAAEEKGETYQLDPLEIPRRRCPPKRYADQVARDQPANPEEHYKKQYLEFIDAVSKGLSDRCDLSKSGLAQYVKLENMLTSGKVNLDVISKYPELDKCSLQMQLEMFKHNYKPDTLNDAKLSYRSMTPEVRSLFLQVVVLLKLLLVCPVSSCECERSFSALRRLKTWLRATMTQPRLNCVSVCHVHREKLDKVDVRQLARIFIEQSDNRRKIFGTFH</sequence>
<reference evidence="4 5" key="1">
    <citation type="journal article" date="2023" name="BMC Biol.">
        <title>The compact genome of the sponge Oopsacas minuta (Hexactinellida) is lacking key metazoan core genes.</title>
        <authorList>
            <person name="Santini S."/>
            <person name="Schenkelaars Q."/>
            <person name="Jourda C."/>
            <person name="Duchesne M."/>
            <person name="Belahbib H."/>
            <person name="Rocher C."/>
            <person name="Selva M."/>
            <person name="Riesgo A."/>
            <person name="Vervoort M."/>
            <person name="Leys S.P."/>
            <person name="Kodjabachian L."/>
            <person name="Le Bivic A."/>
            <person name="Borchiellini C."/>
            <person name="Claverie J.M."/>
            <person name="Renard E."/>
        </authorList>
    </citation>
    <scope>NUCLEOTIDE SEQUENCE [LARGE SCALE GENOMIC DNA]</scope>
    <source>
        <strain evidence="4">SPO-2</strain>
    </source>
</reference>
<dbReference type="GO" id="GO:0046983">
    <property type="term" value="F:protein dimerization activity"/>
    <property type="evidence" value="ECO:0007669"/>
    <property type="project" value="InterPro"/>
</dbReference>
<comment type="caution">
    <text evidence="4">The sequence shown here is derived from an EMBL/GenBank/DDBJ whole genome shotgun (WGS) entry which is preliminary data.</text>
</comment>
<feature type="domain" description="HAT C-terminal dimerisation" evidence="2">
    <location>
        <begin position="772"/>
        <end position="817"/>
    </location>
</feature>
<evidence type="ECO:0000259" key="2">
    <source>
        <dbReference type="Pfam" id="PF05699"/>
    </source>
</evidence>
<keyword evidence="5" id="KW-1185">Reference proteome</keyword>
<dbReference type="PANTHER" id="PTHR45749:SF21">
    <property type="entry name" value="DUF4371 DOMAIN-CONTAINING PROTEIN"/>
    <property type="match status" value="1"/>
</dbReference>
<evidence type="ECO:0000313" key="5">
    <source>
        <dbReference type="Proteomes" id="UP001165289"/>
    </source>
</evidence>
<dbReference type="InterPro" id="IPR012337">
    <property type="entry name" value="RNaseH-like_sf"/>
</dbReference>
<dbReference type="Proteomes" id="UP001165289">
    <property type="component" value="Unassembled WGS sequence"/>
</dbReference>
<evidence type="ECO:0000313" key="4">
    <source>
        <dbReference type="EMBL" id="KAI6651029.1"/>
    </source>
</evidence>
<proteinExistence type="predicted"/>
<protein>
    <submittedName>
        <fullName evidence="4">Zinc finger MYM-type protein 1-like</fullName>
    </submittedName>
</protein>
<organism evidence="4 5">
    <name type="scientific">Oopsacas minuta</name>
    <dbReference type="NCBI Taxonomy" id="111878"/>
    <lineage>
        <taxon>Eukaryota</taxon>
        <taxon>Metazoa</taxon>
        <taxon>Porifera</taxon>
        <taxon>Hexactinellida</taxon>
        <taxon>Hexasterophora</taxon>
        <taxon>Lyssacinosida</taxon>
        <taxon>Leucopsacidae</taxon>
        <taxon>Oopsacas</taxon>
    </lineage>
</organism>
<dbReference type="PANTHER" id="PTHR45749">
    <property type="match status" value="1"/>
</dbReference>
<evidence type="ECO:0000259" key="3">
    <source>
        <dbReference type="Pfam" id="PF14291"/>
    </source>
</evidence>
<dbReference type="InterPro" id="IPR025398">
    <property type="entry name" value="DUF4371"/>
</dbReference>
<evidence type="ECO:0000256" key="1">
    <source>
        <dbReference type="SAM" id="MobiDB-lite"/>
    </source>
</evidence>
<dbReference type="AlphaFoldDB" id="A0AAV7JQA6"/>
<feature type="region of interest" description="Disordered" evidence="1">
    <location>
        <begin position="24"/>
        <end position="44"/>
    </location>
</feature>
<gene>
    <name evidence="4" type="ORF">LOD99_5606</name>
</gene>
<dbReference type="SUPFAM" id="SSF53098">
    <property type="entry name" value="Ribonuclease H-like"/>
    <property type="match status" value="1"/>
</dbReference>
<feature type="domain" description="DUF4371" evidence="3">
    <location>
        <begin position="292"/>
        <end position="451"/>
    </location>
</feature>